<feature type="region of interest" description="Disordered" evidence="1">
    <location>
        <begin position="259"/>
        <end position="281"/>
    </location>
</feature>
<dbReference type="RefSeq" id="XP_022471919.1">
    <property type="nucleotide sequence ID" value="XM_022621603.1"/>
</dbReference>
<dbReference type="Proteomes" id="UP000176998">
    <property type="component" value="Unassembled WGS sequence"/>
</dbReference>
<feature type="region of interest" description="Disordered" evidence="1">
    <location>
        <begin position="301"/>
        <end position="334"/>
    </location>
</feature>
<reference evidence="2 3" key="1">
    <citation type="submission" date="2016-09" db="EMBL/GenBank/DDBJ databases">
        <authorList>
            <person name="Capua I."/>
            <person name="De Benedictis P."/>
            <person name="Joannis T."/>
            <person name="Lombin L.H."/>
            <person name="Cattoli G."/>
        </authorList>
    </citation>
    <scope>NUCLEOTIDE SEQUENCE [LARGE SCALE GENOMIC DNA]</scope>
    <source>
        <strain evidence="2 3">IMI 309357</strain>
    </source>
</reference>
<sequence length="537" mass="59056">MSTTSLRGHTLRETINPWEEKQIIPLVRDPEALNSEEHSAAAPPVAACLSLTKQMQEFKSQQAAKTHGLPIIANISPFASSLIYQSDLKSPLKGNPLTRNSINALGDIRSRVTHEPSSLKSLTFEDRVPTPRRTEIHEDMIYQREVRKTEALKTETATIPITTTIGSGQGLLQSSPCQNLPKRKVSESWSMLQNRRMSRRCDEQMSTSTENIATENVRHLKSVKKRIRALVPKANQTLAFQHQNDAIHKGAGKYSARNLADSGRQENQAEDPVTSHMSMSTSHLTALEQVNQQDQSKIASTGAARAAVAESGKKTVETQKRSLPAGGTPRVLPLSLRKPLPDCVPSRRLRNKFKIMRFSGKSPSKPSDRAADVIESDNSRKSSKAFYVMIGRDGNRQDTPTENEKLSAASQASWKAGCSTSTTLVNSDSEGGDTGSRLREDMLNKCVLKCATHGKQIAGSLARWYWKAISPCFDPTSPARKRLDANESNWRDVGLFLVALSSIFILLAVAVRSAQGIAWVIQMVQGLLGRLITILGC</sequence>
<name>A0A1G4B037_9PEZI</name>
<dbReference type="OrthoDB" id="3439820at2759"/>
<feature type="compositionally biased region" description="Basic and acidic residues" evidence="1">
    <location>
        <begin position="311"/>
        <end position="320"/>
    </location>
</feature>
<dbReference type="STRING" id="1209926.A0A1G4B037"/>
<evidence type="ECO:0000256" key="1">
    <source>
        <dbReference type="SAM" id="MobiDB-lite"/>
    </source>
</evidence>
<proteinExistence type="predicted"/>
<accession>A0A1G4B037</accession>
<dbReference type="GeneID" id="34563113"/>
<gene>
    <name evidence="2" type="ORF">CORC01_09974</name>
</gene>
<evidence type="ECO:0000313" key="2">
    <source>
        <dbReference type="EMBL" id="OHE94757.1"/>
    </source>
</evidence>
<organism evidence="2 3">
    <name type="scientific">Colletotrichum orchidophilum</name>
    <dbReference type="NCBI Taxonomy" id="1209926"/>
    <lineage>
        <taxon>Eukaryota</taxon>
        <taxon>Fungi</taxon>
        <taxon>Dikarya</taxon>
        <taxon>Ascomycota</taxon>
        <taxon>Pezizomycotina</taxon>
        <taxon>Sordariomycetes</taxon>
        <taxon>Hypocreomycetidae</taxon>
        <taxon>Glomerellales</taxon>
        <taxon>Glomerellaceae</taxon>
        <taxon>Colletotrichum</taxon>
    </lineage>
</organism>
<keyword evidence="3" id="KW-1185">Reference proteome</keyword>
<evidence type="ECO:0000313" key="3">
    <source>
        <dbReference type="Proteomes" id="UP000176998"/>
    </source>
</evidence>
<protein>
    <submittedName>
        <fullName evidence="2">Uncharacterized protein</fullName>
    </submittedName>
</protein>
<dbReference type="AlphaFoldDB" id="A0A1G4B037"/>
<dbReference type="EMBL" id="MJBS01000094">
    <property type="protein sequence ID" value="OHE94757.1"/>
    <property type="molecule type" value="Genomic_DNA"/>
</dbReference>
<comment type="caution">
    <text evidence="2">The sequence shown here is derived from an EMBL/GenBank/DDBJ whole genome shotgun (WGS) entry which is preliminary data.</text>
</comment>